<protein>
    <submittedName>
        <fullName evidence="1">Putative ovule protein</fullName>
    </submittedName>
</protein>
<dbReference type="AlphaFoldDB" id="A0A0V0GEG2"/>
<accession>A0A0V0GEG2</accession>
<sequence>AVMLLTPTTTSFTRLGQETLELNIALFRSTTFSSSSLFTLSRLGVLTDPCWTNVFISGHS</sequence>
<proteinExistence type="predicted"/>
<reference evidence="1" key="1">
    <citation type="submission" date="2015-12" db="EMBL/GenBank/DDBJ databases">
        <title>Gene expression during late stages of embryo sac development: a critical building block for successful pollen-pistil interactions.</title>
        <authorList>
            <person name="Liu Y."/>
            <person name="Joly V."/>
            <person name="Sabar M."/>
            <person name="Matton D.P."/>
        </authorList>
    </citation>
    <scope>NUCLEOTIDE SEQUENCE</scope>
</reference>
<evidence type="ECO:0000313" key="1">
    <source>
        <dbReference type="EMBL" id="JAP06285.1"/>
    </source>
</evidence>
<feature type="non-terminal residue" evidence="1">
    <location>
        <position position="1"/>
    </location>
</feature>
<name>A0A0V0GEG2_SOLCH</name>
<organism evidence="1">
    <name type="scientific">Solanum chacoense</name>
    <name type="common">Chaco potato</name>
    <dbReference type="NCBI Taxonomy" id="4108"/>
    <lineage>
        <taxon>Eukaryota</taxon>
        <taxon>Viridiplantae</taxon>
        <taxon>Streptophyta</taxon>
        <taxon>Embryophyta</taxon>
        <taxon>Tracheophyta</taxon>
        <taxon>Spermatophyta</taxon>
        <taxon>Magnoliopsida</taxon>
        <taxon>eudicotyledons</taxon>
        <taxon>Gunneridae</taxon>
        <taxon>Pentapetalae</taxon>
        <taxon>asterids</taxon>
        <taxon>lamiids</taxon>
        <taxon>Solanales</taxon>
        <taxon>Solanaceae</taxon>
        <taxon>Solanoideae</taxon>
        <taxon>Solaneae</taxon>
        <taxon>Solanum</taxon>
    </lineage>
</organism>
<dbReference type="EMBL" id="GEDG01041968">
    <property type="protein sequence ID" value="JAP06285.1"/>
    <property type="molecule type" value="Transcribed_RNA"/>
</dbReference>